<protein>
    <submittedName>
        <fullName evidence="3 4">Glycosyltransferase</fullName>
    </submittedName>
</protein>
<dbReference type="Pfam" id="PF13439">
    <property type="entry name" value="Glyco_transf_4"/>
    <property type="match status" value="1"/>
</dbReference>
<reference evidence="4" key="2">
    <citation type="submission" date="2017-04" db="EMBL/GenBank/DDBJ databases">
        <authorList>
            <person name="Afonso C.L."/>
            <person name="Miller P.J."/>
            <person name="Scott M.A."/>
            <person name="Spackman E."/>
            <person name="Goraichik I."/>
            <person name="Dimitrov K.M."/>
            <person name="Suarez D.L."/>
            <person name="Swayne D.E."/>
        </authorList>
    </citation>
    <scope>NUCLEOTIDE SEQUENCE [LARGE SCALE GENOMIC DNA]</scope>
    <source>
        <strain evidence="4">FDF-1</strain>
    </source>
</reference>
<evidence type="ECO:0000313" key="5">
    <source>
        <dbReference type="Proteomes" id="UP000193969"/>
    </source>
</evidence>
<feature type="domain" description="Glycosyltransferase subfamily 4-like N-terminal" evidence="2">
    <location>
        <begin position="72"/>
        <end position="188"/>
    </location>
</feature>
<accession>A0A1X7P2D6</accession>
<dbReference type="InterPro" id="IPR001296">
    <property type="entry name" value="Glyco_trans_1"/>
</dbReference>
<dbReference type="OrthoDB" id="132546at2157"/>
<dbReference type="EMBL" id="FXBN01000004">
    <property type="protein sequence ID" value="SMH44430.1"/>
    <property type="molecule type" value="Genomic_DNA"/>
</dbReference>
<reference evidence="5" key="1">
    <citation type="submission" date="2017-04" db="EMBL/GenBank/DDBJ databases">
        <authorList>
            <person name="Varghese N."/>
            <person name="Submissions S."/>
        </authorList>
    </citation>
    <scope>NUCLEOTIDE SEQUENCE [LARGE SCALE GENOMIC DNA]</scope>
    <source>
        <strain evidence="5">FDF-1</strain>
    </source>
</reference>
<organism evidence="4 5">
    <name type="scientific">Methanohalophilus portucalensis FDF-1</name>
    <dbReference type="NCBI Taxonomy" id="523843"/>
    <lineage>
        <taxon>Archaea</taxon>
        <taxon>Methanobacteriati</taxon>
        <taxon>Methanobacteriota</taxon>
        <taxon>Stenosarchaea group</taxon>
        <taxon>Methanomicrobia</taxon>
        <taxon>Methanosarcinales</taxon>
        <taxon>Methanosarcinaceae</taxon>
        <taxon>Methanohalophilus</taxon>
    </lineage>
</organism>
<dbReference type="InterPro" id="IPR050194">
    <property type="entry name" value="Glycosyltransferase_grp1"/>
</dbReference>
<name>A0A1X7P2D6_9EURY</name>
<evidence type="ECO:0000259" key="2">
    <source>
        <dbReference type="Pfam" id="PF13439"/>
    </source>
</evidence>
<evidence type="ECO:0000259" key="1">
    <source>
        <dbReference type="Pfam" id="PF00534"/>
    </source>
</evidence>
<dbReference type="EMBL" id="RJJH01000013">
    <property type="protein sequence ID" value="RNI10071.1"/>
    <property type="molecule type" value="Genomic_DNA"/>
</dbReference>
<keyword evidence="5" id="KW-1185">Reference proteome</keyword>
<dbReference type="InterPro" id="IPR028098">
    <property type="entry name" value="Glyco_trans_4-like_N"/>
</dbReference>
<dbReference type="PANTHER" id="PTHR45947:SF3">
    <property type="entry name" value="SULFOQUINOVOSYL TRANSFERASE SQD2"/>
    <property type="match status" value="1"/>
</dbReference>
<feature type="domain" description="Glycosyl transferase family 1" evidence="1">
    <location>
        <begin position="199"/>
        <end position="361"/>
    </location>
</feature>
<gene>
    <name evidence="3" type="ORF">EFE41_08430</name>
    <name evidence="4" type="ORF">SAMN06264941_2062</name>
</gene>
<reference evidence="3 6" key="3">
    <citation type="submission" date="2018-10" db="EMBL/GenBank/DDBJ databases">
        <title>Cultivation of a novel Methanohalophilus strain from Kebrit Deep of the Red Sea and a genomic comparison of members of the genus Methanohalophilus.</title>
        <authorList>
            <person name="Guan Y."/>
            <person name="Ngugi D.K."/>
            <person name="Stingl U."/>
        </authorList>
    </citation>
    <scope>NUCLEOTIDE SEQUENCE [LARGE SCALE GENOMIC DNA]</scope>
    <source>
        <strain evidence="3 6">DSM 7471</strain>
    </source>
</reference>
<dbReference type="Proteomes" id="UP000278252">
    <property type="component" value="Unassembled WGS sequence"/>
</dbReference>
<dbReference type="Gene3D" id="3.40.50.2000">
    <property type="entry name" value="Glycogen Phosphorylase B"/>
    <property type="match status" value="2"/>
</dbReference>
<dbReference type="RefSeq" id="WP_085503716.1">
    <property type="nucleotide sequence ID" value="NZ_FXBN01000004.1"/>
</dbReference>
<evidence type="ECO:0000313" key="3">
    <source>
        <dbReference type="EMBL" id="RNI10071.1"/>
    </source>
</evidence>
<dbReference type="GO" id="GO:0016757">
    <property type="term" value="F:glycosyltransferase activity"/>
    <property type="evidence" value="ECO:0007669"/>
    <property type="project" value="InterPro"/>
</dbReference>
<sequence>MHPEKGLIVLMGYNPGYSIVQSSRALHIFEEITKYYPETYLLMQKSKNSSICLDNLICIKPKLNLEGKESKYRLLKRVLFRFQIALYIFYFITINKIDYVFLRGYDTILLYPFLKLLKIKIYYDFHGKFDVELQQLNRNLRAFFVKWIDKFILRYADGIIVVSNGIKAQIEEYSDKCILLPNGVDVKRIESTEAECPVDIPEDKKVIGFIGNWEEFMNIEDICESVSLLSNCMIVIVGYGYKAAQKIDKYKDQPNILFTGKLPQIETYSILNRFDICVLPYDKEDLHSQYPDFFSSRKTKEYIAAGKPIVVADVIGKEAWLKPEEHCLLYESRNPEDLAEKISILLNDKELYANMSKNNRELAKQFEWNVIVQNSGILEDIQN</sequence>
<dbReference type="Pfam" id="PF00534">
    <property type="entry name" value="Glycos_transf_1"/>
    <property type="match status" value="1"/>
</dbReference>
<dbReference type="Proteomes" id="UP000193969">
    <property type="component" value="Unassembled WGS sequence"/>
</dbReference>
<proteinExistence type="predicted"/>
<dbReference type="SUPFAM" id="SSF53756">
    <property type="entry name" value="UDP-Glycosyltransferase/glycogen phosphorylase"/>
    <property type="match status" value="1"/>
</dbReference>
<dbReference type="CDD" id="cd03801">
    <property type="entry name" value="GT4_PimA-like"/>
    <property type="match status" value="1"/>
</dbReference>
<dbReference type="PANTHER" id="PTHR45947">
    <property type="entry name" value="SULFOQUINOVOSYL TRANSFERASE SQD2"/>
    <property type="match status" value="1"/>
</dbReference>
<evidence type="ECO:0000313" key="6">
    <source>
        <dbReference type="Proteomes" id="UP000278252"/>
    </source>
</evidence>
<keyword evidence="4" id="KW-0808">Transferase</keyword>
<dbReference type="AlphaFoldDB" id="A0A1X7P2D6"/>
<evidence type="ECO:0000313" key="4">
    <source>
        <dbReference type="EMBL" id="SMH44430.1"/>
    </source>
</evidence>